<keyword evidence="2" id="KW-0548">Nucleotidyltransferase</keyword>
<evidence type="ECO:0000256" key="4">
    <source>
        <dbReference type="ARBA" id="ARBA00022759"/>
    </source>
</evidence>
<dbReference type="InterPro" id="IPR043502">
    <property type="entry name" value="DNA/RNA_pol_sf"/>
</dbReference>
<evidence type="ECO:0000259" key="7">
    <source>
        <dbReference type="Pfam" id="PF17917"/>
    </source>
</evidence>
<dbReference type="AlphaFoldDB" id="A0A8S9VA78"/>
<evidence type="ECO:0000256" key="6">
    <source>
        <dbReference type="ARBA" id="ARBA00022918"/>
    </source>
</evidence>
<evidence type="ECO:0000313" key="8">
    <source>
        <dbReference type="EMBL" id="KAF4148304.1"/>
    </source>
</evidence>
<keyword evidence="5" id="KW-0378">Hydrolase</keyword>
<dbReference type="EMBL" id="JAACNO010000301">
    <property type="protein sequence ID" value="KAF4148304.1"/>
    <property type="molecule type" value="Genomic_DNA"/>
</dbReference>
<protein>
    <submittedName>
        <fullName evidence="8">RNase H-like domain found in reverse transcriptase</fullName>
    </submittedName>
</protein>
<name>A0A8S9VA78_PHYIN</name>
<proteinExistence type="predicted"/>
<dbReference type="Pfam" id="PF17917">
    <property type="entry name" value="RT_RNaseH"/>
    <property type="match status" value="1"/>
</dbReference>
<organism evidence="8 9">
    <name type="scientific">Phytophthora infestans</name>
    <name type="common">Potato late blight agent</name>
    <name type="synonym">Botrytis infestans</name>
    <dbReference type="NCBI Taxonomy" id="4787"/>
    <lineage>
        <taxon>Eukaryota</taxon>
        <taxon>Sar</taxon>
        <taxon>Stramenopiles</taxon>
        <taxon>Oomycota</taxon>
        <taxon>Peronosporomycetes</taxon>
        <taxon>Peronosporales</taxon>
        <taxon>Peronosporaceae</taxon>
        <taxon>Phytophthora</taxon>
    </lineage>
</organism>
<evidence type="ECO:0000256" key="5">
    <source>
        <dbReference type="ARBA" id="ARBA00022801"/>
    </source>
</evidence>
<dbReference type="GO" id="GO:0003964">
    <property type="term" value="F:RNA-directed DNA polymerase activity"/>
    <property type="evidence" value="ECO:0007669"/>
    <property type="project" value="UniProtKB-KW"/>
</dbReference>
<sequence length="94" mass="10930">LLAIRFGLRLWRVYLLDKPFVVETDHRSLETIFTQKIISRRVAGWYDELSEQVRERFEQGFASLVKEATDRYADVNFTAMLELHLGANATATQP</sequence>
<comment type="caution">
    <text evidence="8">The sequence shown here is derived from an EMBL/GenBank/DDBJ whole genome shotgun (WGS) entry which is preliminary data.</text>
</comment>
<gene>
    <name evidence="8" type="ORF">GN958_ATG02502</name>
</gene>
<keyword evidence="1" id="KW-0808">Transferase</keyword>
<dbReference type="GO" id="GO:0004519">
    <property type="term" value="F:endonuclease activity"/>
    <property type="evidence" value="ECO:0007669"/>
    <property type="project" value="UniProtKB-KW"/>
</dbReference>
<feature type="domain" description="Reverse transcriptase RNase H-like" evidence="7">
    <location>
        <begin position="1"/>
        <end position="51"/>
    </location>
</feature>
<evidence type="ECO:0000256" key="2">
    <source>
        <dbReference type="ARBA" id="ARBA00022695"/>
    </source>
</evidence>
<evidence type="ECO:0000313" key="9">
    <source>
        <dbReference type="Proteomes" id="UP000704712"/>
    </source>
</evidence>
<reference evidence="8" key="1">
    <citation type="submission" date="2020-03" db="EMBL/GenBank/DDBJ databases">
        <title>Hybrid Assembly of Korean Phytophthora infestans isolates.</title>
        <authorList>
            <person name="Prokchorchik M."/>
            <person name="Lee Y."/>
            <person name="Seo J."/>
            <person name="Cho J.-H."/>
            <person name="Park Y.-E."/>
            <person name="Jang D.-C."/>
            <person name="Im J.-S."/>
            <person name="Choi J.-G."/>
            <person name="Park H.-J."/>
            <person name="Lee G.-B."/>
            <person name="Lee Y.-G."/>
            <person name="Hong S.-Y."/>
            <person name="Cho K."/>
            <person name="Sohn K.H."/>
        </authorList>
    </citation>
    <scope>NUCLEOTIDE SEQUENCE</scope>
    <source>
        <strain evidence="8">KR_2_A2</strain>
    </source>
</reference>
<feature type="non-terminal residue" evidence="8">
    <location>
        <position position="94"/>
    </location>
</feature>
<keyword evidence="3" id="KW-0540">Nuclease</keyword>
<evidence type="ECO:0000256" key="1">
    <source>
        <dbReference type="ARBA" id="ARBA00022679"/>
    </source>
</evidence>
<accession>A0A8S9VA78</accession>
<dbReference type="InterPro" id="IPR041373">
    <property type="entry name" value="RT_RNaseH"/>
</dbReference>
<keyword evidence="6 8" id="KW-0695">RNA-directed DNA polymerase</keyword>
<keyword evidence="4" id="KW-0255">Endonuclease</keyword>
<dbReference type="SUPFAM" id="SSF56672">
    <property type="entry name" value="DNA/RNA polymerases"/>
    <property type="match status" value="1"/>
</dbReference>
<dbReference type="GO" id="GO:0016787">
    <property type="term" value="F:hydrolase activity"/>
    <property type="evidence" value="ECO:0007669"/>
    <property type="project" value="UniProtKB-KW"/>
</dbReference>
<dbReference type="Proteomes" id="UP000704712">
    <property type="component" value="Unassembled WGS sequence"/>
</dbReference>
<evidence type="ECO:0000256" key="3">
    <source>
        <dbReference type="ARBA" id="ARBA00022722"/>
    </source>
</evidence>